<feature type="compositionally biased region" description="Low complexity" evidence="2">
    <location>
        <begin position="108"/>
        <end position="122"/>
    </location>
</feature>
<feature type="compositionally biased region" description="Polar residues" evidence="2">
    <location>
        <begin position="201"/>
        <end position="211"/>
    </location>
</feature>
<sequence length="243" mass="26832">MPSPPIQVFLTTIASQPVLRKRQEYILRILQTKKIPFTPYDLASDEDAKRLWKRKTPLDKQQLPGILVGGRYPGDFDAFEGAVECDELDTFLRLKETWNADVDEDRPAPAVKPVGVPGAVPVSQMTPEHHKPKYFPKDPDASLKPVNKREGDFDISTELEGFGLQGVRVTDDDLWQLVADLGLDGDEAADMVNSLGGGADTRNSAEPSPSRSELKTQAHQETEPGEGEATPIADNNVSKDYKH</sequence>
<dbReference type="EMBL" id="KN826410">
    <property type="protein sequence ID" value="KIK78988.1"/>
    <property type="molecule type" value="Genomic_DNA"/>
</dbReference>
<dbReference type="AlphaFoldDB" id="A0A0D0CU93"/>
<dbReference type="InterPro" id="IPR051033">
    <property type="entry name" value="SH3BGR"/>
</dbReference>
<dbReference type="PANTHER" id="PTHR12232:SF0">
    <property type="entry name" value="THIOREDOXIN DOMAIN-CONTAINING PROTEIN"/>
    <property type="match status" value="1"/>
</dbReference>
<feature type="compositionally biased region" description="Basic and acidic residues" evidence="2">
    <location>
        <begin position="212"/>
        <end position="222"/>
    </location>
</feature>
<name>A0A0D0CU93_9AGAM</name>
<evidence type="ECO:0008006" key="5">
    <source>
        <dbReference type="Google" id="ProtNLM"/>
    </source>
</evidence>
<dbReference type="GO" id="GO:0005737">
    <property type="term" value="C:cytoplasm"/>
    <property type="evidence" value="ECO:0007669"/>
    <property type="project" value="TreeGrafter"/>
</dbReference>
<evidence type="ECO:0000256" key="1">
    <source>
        <dbReference type="ARBA" id="ARBA00007764"/>
    </source>
</evidence>
<protein>
    <recommendedName>
        <fullName evidence="5">SH3 domain-binding glutamic acid-rich protein</fullName>
    </recommendedName>
</protein>
<dbReference type="OrthoDB" id="9932926at2759"/>
<dbReference type="Gene3D" id="3.40.30.10">
    <property type="entry name" value="Glutaredoxin"/>
    <property type="match status" value="1"/>
</dbReference>
<evidence type="ECO:0000313" key="4">
    <source>
        <dbReference type="Proteomes" id="UP000054538"/>
    </source>
</evidence>
<feature type="compositionally biased region" description="Basic and acidic residues" evidence="2">
    <location>
        <begin position="135"/>
        <end position="144"/>
    </location>
</feature>
<dbReference type="Pfam" id="PF04908">
    <property type="entry name" value="SH3BGR"/>
    <property type="match status" value="1"/>
</dbReference>
<accession>A0A0D0CU93</accession>
<dbReference type="Proteomes" id="UP000054538">
    <property type="component" value="Unassembled WGS sequence"/>
</dbReference>
<dbReference type="InterPro" id="IPR036249">
    <property type="entry name" value="Thioredoxin-like_sf"/>
</dbReference>
<dbReference type="InterPro" id="IPR006993">
    <property type="entry name" value="Glut_rich_SH3-bd"/>
</dbReference>
<organism evidence="3 4">
    <name type="scientific">Paxillus rubicundulus Ve08.2h10</name>
    <dbReference type="NCBI Taxonomy" id="930991"/>
    <lineage>
        <taxon>Eukaryota</taxon>
        <taxon>Fungi</taxon>
        <taxon>Dikarya</taxon>
        <taxon>Basidiomycota</taxon>
        <taxon>Agaricomycotina</taxon>
        <taxon>Agaricomycetes</taxon>
        <taxon>Agaricomycetidae</taxon>
        <taxon>Boletales</taxon>
        <taxon>Paxilineae</taxon>
        <taxon>Paxillaceae</taxon>
        <taxon>Paxillus</taxon>
    </lineage>
</organism>
<proteinExistence type="inferred from homology"/>
<dbReference type="HOGENOM" id="CLU_075375_1_0_1"/>
<reference evidence="3 4" key="1">
    <citation type="submission" date="2014-04" db="EMBL/GenBank/DDBJ databases">
        <authorList>
            <consortium name="DOE Joint Genome Institute"/>
            <person name="Kuo A."/>
            <person name="Kohler A."/>
            <person name="Jargeat P."/>
            <person name="Nagy L.G."/>
            <person name="Floudas D."/>
            <person name="Copeland A."/>
            <person name="Barry K.W."/>
            <person name="Cichocki N."/>
            <person name="Veneault-Fourrey C."/>
            <person name="LaButti K."/>
            <person name="Lindquist E.A."/>
            <person name="Lipzen A."/>
            <person name="Lundell T."/>
            <person name="Morin E."/>
            <person name="Murat C."/>
            <person name="Sun H."/>
            <person name="Tunlid A."/>
            <person name="Henrissat B."/>
            <person name="Grigoriev I.V."/>
            <person name="Hibbett D.S."/>
            <person name="Martin F."/>
            <person name="Nordberg H.P."/>
            <person name="Cantor M.N."/>
            <person name="Hua S.X."/>
        </authorList>
    </citation>
    <scope>NUCLEOTIDE SEQUENCE [LARGE SCALE GENOMIC DNA]</scope>
    <source>
        <strain evidence="3 4">Ve08.2h10</strain>
    </source>
</reference>
<evidence type="ECO:0000313" key="3">
    <source>
        <dbReference type="EMBL" id="KIK78988.1"/>
    </source>
</evidence>
<comment type="similarity">
    <text evidence="1">Belongs to the SH3BGR family.</text>
</comment>
<dbReference type="SUPFAM" id="SSF52833">
    <property type="entry name" value="Thioredoxin-like"/>
    <property type="match status" value="1"/>
</dbReference>
<reference evidence="4" key="2">
    <citation type="submission" date="2015-01" db="EMBL/GenBank/DDBJ databases">
        <title>Evolutionary Origins and Diversification of the Mycorrhizal Mutualists.</title>
        <authorList>
            <consortium name="DOE Joint Genome Institute"/>
            <consortium name="Mycorrhizal Genomics Consortium"/>
            <person name="Kohler A."/>
            <person name="Kuo A."/>
            <person name="Nagy L.G."/>
            <person name="Floudas D."/>
            <person name="Copeland A."/>
            <person name="Barry K.W."/>
            <person name="Cichocki N."/>
            <person name="Veneault-Fourrey C."/>
            <person name="LaButti K."/>
            <person name="Lindquist E.A."/>
            <person name="Lipzen A."/>
            <person name="Lundell T."/>
            <person name="Morin E."/>
            <person name="Murat C."/>
            <person name="Riley R."/>
            <person name="Ohm R."/>
            <person name="Sun H."/>
            <person name="Tunlid A."/>
            <person name="Henrissat B."/>
            <person name="Grigoriev I.V."/>
            <person name="Hibbett D.S."/>
            <person name="Martin F."/>
        </authorList>
    </citation>
    <scope>NUCLEOTIDE SEQUENCE [LARGE SCALE GENOMIC DNA]</scope>
    <source>
        <strain evidence="4">Ve08.2h10</strain>
    </source>
</reference>
<keyword evidence="4" id="KW-1185">Reference proteome</keyword>
<gene>
    <name evidence="3" type="ORF">PAXRUDRAFT_162537</name>
</gene>
<feature type="region of interest" description="Disordered" evidence="2">
    <location>
        <begin position="104"/>
        <end position="144"/>
    </location>
</feature>
<dbReference type="PANTHER" id="PTHR12232">
    <property type="entry name" value="SH3 DOMAIN-BINDING GLUTAMIC ACID-RICH-LIKE PROTEIN"/>
    <property type="match status" value="1"/>
</dbReference>
<feature type="region of interest" description="Disordered" evidence="2">
    <location>
        <begin position="192"/>
        <end position="243"/>
    </location>
</feature>
<dbReference type="InParanoid" id="A0A0D0CU93"/>
<evidence type="ECO:0000256" key="2">
    <source>
        <dbReference type="SAM" id="MobiDB-lite"/>
    </source>
</evidence>